<feature type="compositionally biased region" description="Polar residues" evidence="1">
    <location>
        <begin position="1"/>
        <end position="11"/>
    </location>
</feature>
<protein>
    <submittedName>
        <fullName evidence="2">Predicted protein</fullName>
    </submittedName>
</protein>
<feature type="compositionally biased region" description="Low complexity" evidence="1">
    <location>
        <begin position="38"/>
        <end position="60"/>
    </location>
</feature>
<evidence type="ECO:0000256" key="1">
    <source>
        <dbReference type="SAM" id="MobiDB-lite"/>
    </source>
</evidence>
<accession>F2E8D4</accession>
<organism evidence="2">
    <name type="scientific">Hordeum vulgare subsp. vulgare</name>
    <name type="common">Domesticated barley</name>
    <dbReference type="NCBI Taxonomy" id="112509"/>
    <lineage>
        <taxon>Eukaryota</taxon>
        <taxon>Viridiplantae</taxon>
        <taxon>Streptophyta</taxon>
        <taxon>Embryophyta</taxon>
        <taxon>Tracheophyta</taxon>
        <taxon>Spermatophyta</taxon>
        <taxon>Magnoliopsida</taxon>
        <taxon>Liliopsida</taxon>
        <taxon>Poales</taxon>
        <taxon>Poaceae</taxon>
        <taxon>BOP clade</taxon>
        <taxon>Pooideae</taxon>
        <taxon>Triticodae</taxon>
        <taxon>Triticeae</taxon>
        <taxon>Hordeinae</taxon>
        <taxon>Hordeum</taxon>
    </lineage>
</organism>
<dbReference type="EMBL" id="AK372408">
    <property type="protein sequence ID" value="BAK03606.1"/>
    <property type="molecule type" value="mRNA"/>
</dbReference>
<reference evidence="2" key="1">
    <citation type="journal article" date="2011" name="Plant Physiol.">
        <title>Comprehensive sequence analysis of 24,783 barley full-length cDNAs derived from 12 clone libraries.</title>
        <authorList>
            <person name="Matsumoto T."/>
            <person name="Tanaka T."/>
            <person name="Sakai H."/>
            <person name="Amano N."/>
            <person name="Kanamori H."/>
            <person name="Kurita K."/>
            <person name="Kikuta A."/>
            <person name="Kamiya K."/>
            <person name="Yamamoto M."/>
            <person name="Ikawa H."/>
            <person name="Fujii N."/>
            <person name="Hori K."/>
            <person name="Itoh T."/>
            <person name="Sato K."/>
        </authorList>
    </citation>
    <scope>NUCLEOTIDE SEQUENCE</scope>
    <source>
        <tissue evidence="2">Seed</tissue>
    </source>
</reference>
<feature type="region of interest" description="Disordered" evidence="1">
    <location>
        <begin position="141"/>
        <end position="184"/>
    </location>
</feature>
<feature type="compositionally biased region" description="Basic residues" evidence="1">
    <location>
        <begin position="157"/>
        <end position="168"/>
    </location>
</feature>
<dbReference type="AlphaFoldDB" id="F2E8D4"/>
<feature type="non-terminal residue" evidence="2">
    <location>
        <position position="1"/>
    </location>
</feature>
<feature type="region of interest" description="Disordered" evidence="1">
    <location>
        <begin position="1"/>
        <end position="92"/>
    </location>
</feature>
<feature type="compositionally biased region" description="Low complexity" evidence="1">
    <location>
        <begin position="18"/>
        <end position="31"/>
    </location>
</feature>
<sequence length="227" mass="24356">ACSGTGRTWPTGSRRASRTSSSTCSCRSSRGPPHRCRSSSSRSTSSSPPCPSSAAGASTSPPWPSPPSSRSAAGSGRRAPTSAPPSAAPCSSCRGRFPCRSAPCRGRRPRLRARRAAHHALHRSVRPCRCRRLPRCCRREPRQGDGVREGTVSGALRARRRRQGHGGGRRPAFPAAQGVPQGSHVPQENAAHLLLCRTAGHIPRICSTSKLTIYHKRSGFYAYSFRI</sequence>
<proteinExistence type="evidence at transcript level"/>
<name>F2E8D4_HORVV</name>
<evidence type="ECO:0000313" key="2">
    <source>
        <dbReference type="EMBL" id="BAK03606.1"/>
    </source>
</evidence>
<feature type="compositionally biased region" description="Low complexity" evidence="1">
    <location>
        <begin position="68"/>
        <end position="81"/>
    </location>
</feature>